<name>A0A8S2JZ95_9BILA</name>
<dbReference type="EMBL" id="CAJOBI010008125">
    <property type="protein sequence ID" value="CAF4104474.1"/>
    <property type="molecule type" value="Genomic_DNA"/>
</dbReference>
<reference evidence="2" key="1">
    <citation type="submission" date="2021-02" db="EMBL/GenBank/DDBJ databases">
        <authorList>
            <person name="Nowell W R."/>
        </authorList>
    </citation>
    <scope>NUCLEOTIDE SEQUENCE</scope>
</reference>
<dbReference type="Proteomes" id="UP000676336">
    <property type="component" value="Unassembled WGS sequence"/>
</dbReference>
<comment type="caution">
    <text evidence="2">The sequence shown here is derived from an EMBL/GenBank/DDBJ whole genome shotgun (WGS) entry which is preliminary data.</text>
</comment>
<evidence type="ECO:0000256" key="1">
    <source>
        <dbReference type="SAM" id="Coils"/>
    </source>
</evidence>
<proteinExistence type="predicted"/>
<dbReference type="Proteomes" id="UP000681967">
    <property type="component" value="Unassembled WGS sequence"/>
</dbReference>
<gene>
    <name evidence="2" type="ORF">BYL167_LOCUS4767</name>
    <name evidence="4" type="ORF">GIL414_LOCUS48594</name>
    <name evidence="3" type="ORF">SMN809_LOCUS17504</name>
</gene>
<dbReference type="EMBL" id="CAJOBH010001035">
    <property type="protein sequence ID" value="CAF3832145.1"/>
    <property type="molecule type" value="Genomic_DNA"/>
</dbReference>
<dbReference type="AlphaFoldDB" id="A0A8S2JZ95"/>
<evidence type="ECO:0000313" key="3">
    <source>
        <dbReference type="EMBL" id="CAF4104474.1"/>
    </source>
</evidence>
<organism evidence="2 5">
    <name type="scientific">Rotaria magnacalcarata</name>
    <dbReference type="NCBI Taxonomy" id="392030"/>
    <lineage>
        <taxon>Eukaryota</taxon>
        <taxon>Metazoa</taxon>
        <taxon>Spiralia</taxon>
        <taxon>Gnathifera</taxon>
        <taxon>Rotifera</taxon>
        <taxon>Eurotatoria</taxon>
        <taxon>Bdelloidea</taxon>
        <taxon>Philodinida</taxon>
        <taxon>Philodinidae</taxon>
        <taxon>Rotaria</taxon>
    </lineage>
</organism>
<evidence type="ECO:0000313" key="4">
    <source>
        <dbReference type="EMBL" id="CAF4833871.1"/>
    </source>
</evidence>
<accession>A0A8S2JZ95</accession>
<dbReference type="EMBL" id="CAJOBJ010157939">
    <property type="protein sequence ID" value="CAF4833871.1"/>
    <property type="molecule type" value="Genomic_DNA"/>
</dbReference>
<keyword evidence="1" id="KW-0175">Coiled coil</keyword>
<dbReference type="Proteomes" id="UP000681720">
    <property type="component" value="Unassembled WGS sequence"/>
</dbReference>
<evidence type="ECO:0000313" key="5">
    <source>
        <dbReference type="Proteomes" id="UP000681967"/>
    </source>
</evidence>
<evidence type="ECO:0000313" key="2">
    <source>
        <dbReference type="EMBL" id="CAF3832145.1"/>
    </source>
</evidence>
<protein>
    <submittedName>
        <fullName evidence="2">Uncharacterized protein</fullName>
    </submittedName>
</protein>
<sequence length="83" mass="9604">MPVAIHFPLNPLEGRRLQNHEFDSQQMANFSQRLTNVENNLQRVTTDLQGLKDNVLSCLFNSFPIYYLMLIESFQSVSASDRN</sequence>
<feature type="coiled-coil region" evidence="1">
    <location>
        <begin position="27"/>
        <end position="54"/>
    </location>
</feature>